<dbReference type="Pfam" id="PF23559">
    <property type="entry name" value="WHD_DRP"/>
    <property type="match status" value="1"/>
</dbReference>
<feature type="domain" description="Disease resistance protein winged helix" evidence="4">
    <location>
        <begin position="391"/>
        <end position="462"/>
    </location>
</feature>
<evidence type="ECO:0000259" key="3">
    <source>
        <dbReference type="Pfam" id="PF00931"/>
    </source>
</evidence>
<sequence>MISQLDMIQATLGIAEKKTQLSESEEAFFASLKDASYHGTEALDEYYYEVQRRKVIHHFANLRNSPVTSVLNPLRVQFRHDMEKKIKDFAERIDSIRNIPEMYSAFQARGGGHEPTSLLPPTVVCGRHDDQEKILEMLLQSDLKPTNVAAVLPIVGETYIGKTTVAQLVLNAERVSKHFELKLWVHVSHEFNIERITSSIIESIEGLPFQCDNLNTLHTRLERLLRGRRYLLVLDDYWNENWQDWDKLKRSFLSGDPGSKIIVTTRSENVARLLGTLGLGPLKLQHLKEEDCLSLFSQCAQGTEHQAHNSGNVLDTRLKEEVLRKCKGVPFIAASLGHTIRLRQENDRSKWVDILREEKWDSSTSHFNKALRLSYVELDYHLKPCFAYSSIIPKKFQFDKQWLIKHWMAQGFIPDTSDETIEDTGRAYFRSLVSQSFFQIRHVDRTGEEHRYILSEMMHDLASHVSGADCGSYVMGQPYNIPERVRHLTVVFNKDVSEDMFQVISCGKFLHTLIALGGSEDLNLKIPDDIDKKYTRLRALDLSHFGVTILPKSIGKLKHLRCLQLQGTKIKCLPESICVLYNLQTLGLRNCYDLEELPHDLKSLCKLSHIDLLMTRDPRHNVCSLRCMPKDIGLLTNLQTLSRFVISERSIVHTHRGGIGELAKLNDLRGELLISNMHLVKDVQEAKQARLASKRFLQKLELSGSNEAEQTVGTPTSIGLASKKIFQKLKLSSSSNNNEEADEKILDHLRAPISIKELTISGYTGMACPSWLGSASAGYTNLVTGWDSLVSISCSEFCGDCFGEDGVRKASFRSLKKLHLERMDRLQRWDGDGKCALPSLLELVLENCCKLEQVTHSLPSLTKLTVEGSIHFRGLRNFPSLKHVNQLQYIPEDWPPCNLTHLSVRHCPLLRELPWGIERLEALEDMEIVSCGKLTYRPNMDGLHSLIRLEISDCGSIESLPNRGLPSSVQVVSINNCPLLARSCMNEGSADRAKIKRILVWIDGHEVSASADLSMDVFYHGSWNPTMVIRAGAVADPEAEQGGAK</sequence>
<dbReference type="InterPro" id="IPR027417">
    <property type="entry name" value="P-loop_NTPase"/>
</dbReference>
<keyword evidence="2" id="KW-0611">Plant defense</keyword>
<dbReference type="OrthoDB" id="778770at2759"/>
<dbReference type="AlphaFoldDB" id="A0A811MT96"/>
<dbReference type="PANTHER" id="PTHR36766:SF40">
    <property type="entry name" value="DISEASE RESISTANCE PROTEIN RGA3"/>
    <property type="match status" value="1"/>
</dbReference>
<dbReference type="SUPFAM" id="SSF52540">
    <property type="entry name" value="P-loop containing nucleoside triphosphate hydrolases"/>
    <property type="match status" value="1"/>
</dbReference>
<dbReference type="Pfam" id="PF00931">
    <property type="entry name" value="NB-ARC"/>
    <property type="match status" value="1"/>
</dbReference>
<evidence type="ECO:0000256" key="2">
    <source>
        <dbReference type="ARBA" id="ARBA00022821"/>
    </source>
</evidence>
<protein>
    <recommendedName>
        <fullName evidence="8">NB-ARC domain-containing protein</fullName>
    </recommendedName>
</protein>
<gene>
    <name evidence="6" type="ORF">NCGR_LOCUS8845</name>
</gene>
<accession>A0A811MT96</accession>
<dbReference type="GO" id="GO:0043531">
    <property type="term" value="F:ADP binding"/>
    <property type="evidence" value="ECO:0007669"/>
    <property type="project" value="InterPro"/>
</dbReference>
<name>A0A811MT96_9POAL</name>
<dbReference type="PRINTS" id="PR00364">
    <property type="entry name" value="DISEASERSIST"/>
</dbReference>
<dbReference type="Gene3D" id="3.80.10.10">
    <property type="entry name" value="Ribonuclease Inhibitor"/>
    <property type="match status" value="2"/>
</dbReference>
<dbReference type="PANTHER" id="PTHR36766">
    <property type="entry name" value="PLANT BROAD-SPECTRUM MILDEW RESISTANCE PROTEIN RPW8"/>
    <property type="match status" value="1"/>
</dbReference>
<feature type="domain" description="R13L1/DRL21-like LRR repeat region" evidence="5">
    <location>
        <begin position="659"/>
        <end position="822"/>
    </location>
</feature>
<dbReference type="InterPro" id="IPR002182">
    <property type="entry name" value="NB-ARC"/>
</dbReference>
<evidence type="ECO:0000256" key="1">
    <source>
        <dbReference type="ARBA" id="ARBA00022614"/>
    </source>
</evidence>
<dbReference type="InterPro" id="IPR036388">
    <property type="entry name" value="WH-like_DNA-bd_sf"/>
</dbReference>
<proteinExistence type="predicted"/>
<evidence type="ECO:0000259" key="4">
    <source>
        <dbReference type="Pfam" id="PF23559"/>
    </source>
</evidence>
<dbReference type="Gene3D" id="3.40.50.300">
    <property type="entry name" value="P-loop containing nucleotide triphosphate hydrolases"/>
    <property type="match status" value="1"/>
</dbReference>
<evidence type="ECO:0008006" key="8">
    <source>
        <dbReference type="Google" id="ProtNLM"/>
    </source>
</evidence>
<evidence type="ECO:0000313" key="7">
    <source>
        <dbReference type="Proteomes" id="UP000604825"/>
    </source>
</evidence>
<comment type="caution">
    <text evidence="6">The sequence shown here is derived from an EMBL/GenBank/DDBJ whole genome shotgun (WGS) entry which is preliminary data.</text>
</comment>
<reference evidence="6" key="1">
    <citation type="submission" date="2020-10" db="EMBL/GenBank/DDBJ databases">
        <authorList>
            <person name="Han B."/>
            <person name="Lu T."/>
            <person name="Zhao Q."/>
            <person name="Huang X."/>
            <person name="Zhao Y."/>
        </authorList>
    </citation>
    <scope>NUCLEOTIDE SEQUENCE</scope>
</reference>
<feature type="domain" description="NB-ARC" evidence="3">
    <location>
        <begin position="130"/>
        <end position="300"/>
    </location>
</feature>
<dbReference type="InterPro" id="IPR056789">
    <property type="entry name" value="LRR_R13L1-DRL21"/>
</dbReference>
<dbReference type="Pfam" id="PF25019">
    <property type="entry name" value="LRR_R13L1-DRL21"/>
    <property type="match status" value="1"/>
</dbReference>
<dbReference type="InterPro" id="IPR032675">
    <property type="entry name" value="LRR_dom_sf"/>
</dbReference>
<keyword evidence="7" id="KW-1185">Reference proteome</keyword>
<dbReference type="EMBL" id="CAJGYO010000002">
    <property type="protein sequence ID" value="CAD6213137.1"/>
    <property type="molecule type" value="Genomic_DNA"/>
</dbReference>
<evidence type="ECO:0000313" key="6">
    <source>
        <dbReference type="EMBL" id="CAD6213137.1"/>
    </source>
</evidence>
<organism evidence="6 7">
    <name type="scientific">Miscanthus lutarioriparius</name>
    <dbReference type="NCBI Taxonomy" id="422564"/>
    <lineage>
        <taxon>Eukaryota</taxon>
        <taxon>Viridiplantae</taxon>
        <taxon>Streptophyta</taxon>
        <taxon>Embryophyta</taxon>
        <taxon>Tracheophyta</taxon>
        <taxon>Spermatophyta</taxon>
        <taxon>Magnoliopsida</taxon>
        <taxon>Liliopsida</taxon>
        <taxon>Poales</taxon>
        <taxon>Poaceae</taxon>
        <taxon>PACMAD clade</taxon>
        <taxon>Panicoideae</taxon>
        <taxon>Andropogonodae</taxon>
        <taxon>Andropogoneae</taxon>
        <taxon>Saccharinae</taxon>
        <taxon>Miscanthus</taxon>
    </lineage>
</organism>
<dbReference type="GO" id="GO:0006952">
    <property type="term" value="P:defense response"/>
    <property type="evidence" value="ECO:0007669"/>
    <property type="project" value="UniProtKB-KW"/>
</dbReference>
<dbReference type="Proteomes" id="UP000604825">
    <property type="component" value="Unassembled WGS sequence"/>
</dbReference>
<dbReference type="Gene3D" id="1.10.10.10">
    <property type="entry name" value="Winged helix-like DNA-binding domain superfamily/Winged helix DNA-binding domain"/>
    <property type="match status" value="1"/>
</dbReference>
<dbReference type="InterPro" id="IPR058922">
    <property type="entry name" value="WHD_DRP"/>
</dbReference>
<dbReference type="SUPFAM" id="SSF52058">
    <property type="entry name" value="L domain-like"/>
    <property type="match status" value="2"/>
</dbReference>
<evidence type="ECO:0000259" key="5">
    <source>
        <dbReference type="Pfam" id="PF25019"/>
    </source>
</evidence>
<keyword evidence="1" id="KW-0433">Leucine-rich repeat</keyword>